<accession>A0A8S9WMA0</accession>
<organism evidence="1 2">
    <name type="scientific">Apolygus lucorum</name>
    <name type="common">Small green plant bug</name>
    <name type="synonym">Lygocoris lucorum</name>
    <dbReference type="NCBI Taxonomy" id="248454"/>
    <lineage>
        <taxon>Eukaryota</taxon>
        <taxon>Metazoa</taxon>
        <taxon>Ecdysozoa</taxon>
        <taxon>Arthropoda</taxon>
        <taxon>Hexapoda</taxon>
        <taxon>Insecta</taxon>
        <taxon>Pterygota</taxon>
        <taxon>Neoptera</taxon>
        <taxon>Paraneoptera</taxon>
        <taxon>Hemiptera</taxon>
        <taxon>Heteroptera</taxon>
        <taxon>Panheteroptera</taxon>
        <taxon>Cimicomorpha</taxon>
        <taxon>Miridae</taxon>
        <taxon>Mirini</taxon>
        <taxon>Apolygus</taxon>
    </lineage>
</organism>
<dbReference type="AlphaFoldDB" id="A0A8S9WMA0"/>
<evidence type="ECO:0000313" key="2">
    <source>
        <dbReference type="Proteomes" id="UP000466442"/>
    </source>
</evidence>
<reference evidence="1" key="1">
    <citation type="journal article" date="2021" name="Mol. Ecol. Resour.">
        <title>Apolygus lucorum genome provides insights into omnivorousness and mesophyll feeding.</title>
        <authorList>
            <person name="Liu Y."/>
            <person name="Liu H."/>
            <person name="Wang H."/>
            <person name="Huang T."/>
            <person name="Liu B."/>
            <person name="Yang B."/>
            <person name="Yin L."/>
            <person name="Li B."/>
            <person name="Zhang Y."/>
            <person name="Zhang S."/>
            <person name="Jiang F."/>
            <person name="Zhang X."/>
            <person name="Ren Y."/>
            <person name="Wang B."/>
            <person name="Wang S."/>
            <person name="Lu Y."/>
            <person name="Wu K."/>
            <person name="Fan W."/>
            <person name="Wang G."/>
        </authorList>
    </citation>
    <scope>NUCLEOTIDE SEQUENCE</scope>
    <source>
        <strain evidence="1">12Hb</strain>
    </source>
</reference>
<dbReference type="OrthoDB" id="8300192at2759"/>
<protein>
    <submittedName>
        <fullName evidence="1">Uncharacterized protein</fullName>
    </submittedName>
</protein>
<gene>
    <name evidence="1" type="ORF">GE061_020189</name>
</gene>
<name>A0A8S9WMA0_APOLU</name>
<sequence>MHHYPLNQERAINLSILPMSWPVSALQPYFPRNPKALVSREEAPRRVIGGTSADRWLASFMVRTRAVSDRLRTSNFRS</sequence>
<proteinExistence type="predicted"/>
<evidence type="ECO:0000313" key="1">
    <source>
        <dbReference type="EMBL" id="KAF6197434.1"/>
    </source>
</evidence>
<comment type="caution">
    <text evidence="1">The sequence shown here is derived from an EMBL/GenBank/DDBJ whole genome shotgun (WGS) entry which is preliminary data.</text>
</comment>
<keyword evidence="2" id="KW-1185">Reference proteome</keyword>
<dbReference type="Proteomes" id="UP000466442">
    <property type="component" value="Unassembled WGS sequence"/>
</dbReference>
<dbReference type="EMBL" id="WIXP02000058">
    <property type="protein sequence ID" value="KAF6197434.1"/>
    <property type="molecule type" value="Genomic_DNA"/>
</dbReference>